<dbReference type="PANTHER" id="PTHR12542">
    <property type="entry name" value="EXOCYST COMPLEX PROTEIN EXO70"/>
    <property type="match status" value="1"/>
</dbReference>
<dbReference type="Pfam" id="PF03081">
    <property type="entry name" value="Exo70_C"/>
    <property type="match status" value="1"/>
</dbReference>
<comment type="function">
    <text evidence="5">Component of the exocyst complex involved in the docking of exocytic vesicles with fusion sites on the plasma membrane.</text>
</comment>
<reference evidence="8" key="1">
    <citation type="submission" date="2020-11" db="EMBL/GenBank/DDBJ databases">
        <authorList>
            <person name="Tran Van P."/>
        </authorList>
    </citation>
    <scope>NUCLEOTIDE SEQUENCE</scope>
</reference>
<dbReference type="GO" id="GO:0005546">
    <property type="term" value="F:phosphatidylinositol-4,5-bisphosphate binding"/>
    <property type="evidence" value="ECO:0007669"/>
    <property type="project" value="InterPro"/>
</dbReference>
<dbReference type="AlphaFoldDB" id="A0A7R9LKJ0"/>
<feature type="domain" description="Exocyst complex subunit Exo70 C-terminal" evidence="7">
    <location>
        <begin position="357"/>
        <end position="491"/>
    </location>
</feature>
<protein>
    <recommendedName>
        <fullName evidence="4 5">Exocyst complex component 7</fullName>
    </recommendedName>
    <alternativeName>
        <fullName evidence="5">Exocyst complex component Exo70</fullName>
    </alternativeName>
</protein>
<dbReference type="GO" id="GO:0000145">
    <property type="term" value="C:exocyst"/>
    <property type="evidence" value="ECO:0007669"/>
    <property type="project" value="InterPro"/>
</dbReference>
<proteinExistence type="inferred from homology"/>
<feature type="compositionally biased region" description="Polar residues" evidence="6">
    <location>
        <begin position="600"/>
        <end position="609"/>
    </location>
</feature>
<name>A0A7R9LKJ0_9ACAR</name>
<evidence type="ECO:0000313" key="8">
    <source>
        <dbReference type="EMBL" id="CAD7643192.1"/>
    </source>
</evidence>
<dbReference type="InterPro" id="IPR046364">
    <property type="entry name" value="Exo70_C"/>
</dbReference>
<dbReference type="EMBL" id="CAJPVJ010001283">
    <property type="protein sequence ID" value="CAG2164455.1"/>
    <property type="molecule type" value="Genomic_DNA"/>
</dbReference>
<comment type="similarity">
    <text evidence="1 5">Belongs to the EXO70 family.</text>
</comment>
<evidence type="ECO:0000256" key="6">
    <source>
        <dbReference type="SAM" id="MobiDB-lite"/>
    </source>
</evidence>
<evidence type="ECO:0000256" key="5">
    <source>
        <dbReference type="RuleBase" id="RU365026"/>
    </source>
</evidence>
<evidence type="ECO:0000256" key="1">
    <source>
        <dbReference type="ARBA" id="ARBA00006756"/>
    </source>
</evidence>
<feature type="non-terminal residue" evidence="8">
    <location>
        <position position="741"/>
    </location>
</feature>
<keyword evidence="3 5" id="KW-0268">Exocytosis</keyword>
<accession>A0A7R9LKJ0</accession>
<sequence length="741" mass="84720">MEENSEKLDKAIKSLDLFKELLNKSDLQTRQMSVILDNFSERLSKLETTIQPVYRETGNLQTIQQNIVSTLERLDYVIKFYTVANEVDTIITTGPNDSLETYLKNLDRLKEAIDYFELNNPESPELMNVSALYEKGGNCIEREFRQLLSRHSVAVPPILIYDLVHEEDSQDTGEADKTILEQLPGLRDHQKSCSGGIQLSGQPMSHSSPAMGRKSITGQMKESSAVRRTPKSIQQAHYSFEVLHYGPLQNPLFSELKLMNGIIRLEHQRPIFSRLVYTSLDSVVGEGELLANRVKKCIARQDFPSALCLFPILRHQASMRHNFDLLFDGCNLEVQSKFQGLVVALQTTISRITDIQSLENSSDKNRLAFAQYITRVLASLGLTLQNKSEFYSDPHLKAIFKLNNTHYILKTLRKSNLLNIVHMYNREIESVYEEQMLDSKRIYSQSWSRVLHYVLEMDKPFSQQRTLPEMNNMANMRLKDKDRQNIKDKFASSVNSKTSDQFLCIPRVAVQTPSAQSLRSRSLSVPSMDENILLDYNSVSKSVHNRVNERLITLSSRHLSFPSPPESSQSPDFHFNNNSEALKRGNFIGKGHHSQRESTHNYSTTNSKQLQQTAKWRSLGTDDSPFVVNINHIHNNERSDEVLNTKILGAIGFDDNIVLTPTHWTHTGSVAREVYVYVCVNTIQVSDHLLKMEENSEKLDKAIKSLDLFKELLNKSDLQTRQMSVILDNFSERLSKLETTI</sequence>
<evidence type="ECO:0000259" key="7">
    <source>
        <dbReference type="Pfam" id="PF03081"/>
    </source>
</evidence>
<keyword evidence="2 5" id="KW-0813">Transport</keyword>
<feature type="region of interest" description="Disordered" evidence="6">
    <location>
        <begin position="584"/>
        <end position="609"/>
    </location>
</feature>
<evidence type="ECO:0000256" key="4">
    <source>
        <dbReference type="ARBA" id="ARBA00026169"/>
    </source>
</evidence>
<dbReference type="EMBL" id="OC916108">
    <property type="protein sequence ID" value="CAD7643192.1"/>
    <property type="molecule type" value="Genomic_DNA"/>
</dbReference>
<dbReference type="Pfam" id="PF20669">
    <property type="entry name" value="Exo70_N"/>
    <property type="match status" value="1"/>
</dbReference>
<dbReference type="Gene3D" id="1.20.1280.170">
    <property type="entry name" value="Exocyst complex component Exo70"/>
    <property type="match status" value="2"/>
</dbReference>
<gene>
    <name evidence="8" type="ORF">ONB1V03_LOCUS4009</name>
</gene>
<evidence type="ECO:0000256" key="3">
    <source>
        <dbReference type="ARBA" id="ARBA00022483"/>
    </source>
</evidence>
<evidence type="ECO:0000256" key="2">
    <source>
        <dbReference type="ARBA" id="ARBA00022448"/>
    </source>
</evidence>
<dbReference type="PANTHER" id="PTHR12542:SF41">
    <property type="entry name" value="EXOCYST COMPLEX COMPONENT 7"/>
    <property type="match status" value="1"/>
</dbReference>
<keyword evidence="9" id="KW-1185">Reference proteome</keyword>
<dbReference type="InterPro" id="IPR004140">
    <property type="entry name" value="Exo70"/>
</dbReference>
<dbReference type="SUPFAM" id="SSF74788">
    <property type="entry name" value="Cullin repeat-like"/>
    <property type="match status" value="1"/>
</dbReference>
<dbReference type="GO" id="GO:0006887">
    <property type="term" value="P:exocytosis"/>
    <property type="evidence" value="ECO:0007669"/>
    <property type="project" value="UniProtKB-KW"/>
</dbReference>
<keyword evidence="5" id="KW-0653">Protein transport</keyword>
<dbReference type="Proteomes" id="UP000728032">
    <property type="component" value="Unassembled WGS sequence"/>
</dbReference>
<evidence type="ECO:0000313" key="9">
    <source>
        <dbReference type="Proteomes" id="UP000728032"/>
    </source>
</evidence>
<dbReference type="InterPro" id="IPR016159">
    <property type="entry name" value="Cullin_repeat-like_dom_sf"/>
</dbReference>
<dbReference type="GO" id="GO:0015031">
    <property type="term" value="P:protein transport"/>
    <property type="evidence" value="ECO:0007669"/>
    <property type="project" value="UniProtKB-KW"/>
</dbReference>
<dbReference type="OrthoDB" id="1922221at2759"/>
<organism evidence="8">
    <name type="scientific">Oppiella nova</name>
    <dbReference type="NCBI Taxonomy" id="334625"/>
    <lineage>
        <taxon>Eukaryota</taxon>
        <taxon>Metazoa</taxon>
        <taxon>Ecdysozoa</taxon>
        <taxon>Arthropoda</taxon>
        <taxon>Chelicerata</taxon>
        <taxon>Arachnida</taxon>
        <taxon>Acari</taxon>
        <taxon>Acariformes</taxon>
        <taxon>Sarcoptiformes</taxon>
        <taxon>Oribatida</taxon>
        <taxon>Brachypylina</taxon>
        <taxon>Oppioidea</taxon>
        <taxon>Oppiidae</taxon>
        <taxon>Oppiella</taxon>
    </lineage>
</organism>